<evidence type="ECO:0000313" key="10">
    <source>
        <dbReference type="Proteomes" id="UP000215127"/>
    </source>
</evidence>
<gene>
    <name evidence="9" type="ORF">ZT3D7_G11286</name>
</gene>
<dbReference type="Pfam" id="PF09243">
    <property type="entry name" value="Rsm22"/>
    <property type="match status" value="1"/>
</dbReference>
<comment type="subcellular location">
    <subcellularLocation>
        <location evidence="1">Mitochondrion</location>
    </subcellularLocation>
</comment>
<dbReference type="PANTHER" id="PTHR13184:SF5">
    <property type="entry name" value="METHYLTRANSFERASE-LIKE PROTEIN 17, MITOCHONDRIAL"/>
    <property type="match status" value="1"/>
</dbReference>
<dbReference type="PANTHER" id="PTHR13184">
    <property type="entry name" value="37S RIBOSOMAL PROTEIN S22"/>
    <property type="match status" value="1"/>
</dbReference>
<feature type="region of interest" description="Disordered" evidence="8">
    <location>
        <begin position="44"/>
        <end position="67"/>
    </location>
</feature>
<name>A0A1X7S9P9_ZYMT9</name>
<evidence type="ECO:0000256" key="5">
    <source>
        <dbReference type="ARBA" id="ARBA00023014"/>
    </source>
</evidence>
<accession>A0A1X7S9P9</accession>
<feature type="compositionally biased region" description="Polar residues" evidence="8">
    <location>
        <begin position="80"/>
        <end position="93"/>
    </location>
</feature>
<dbReference type="GO" id="GO:0046872">
    <property type="term" value="F:metal ion binding"/>
    <property type="evidence" value="ECO:0007669"/>
    <property type="project" value="UniProtKB-KW"/>
</dbReference>
<evidence type="ECO:0000256" key="2">
    <source>
        <dbReference type="ARBA" id="ARBA00022723"/>
    </source>
</evidence>
<protein>
    <recommendedName>
        <fullName evidence="11">37S ribosomal protein S22</fullName>
    </recommendedName>
</protein>
<dbReference type="GO" id="GO:0008168">
    <property type="term" value="F:methyltransferase activity"/>
    <property type="evidence" value="ECO:0007669"/>
    <property type="project" value="InterPro"/>
</dbReference>
<dbReference type="InterPro" id="IPR052571">
    <property type="entry name" value="Mt_RNA_Methyltransferase"/>
</dbReference>
<evidence type="ECO:0000313" key="9">
    <source>
        <dbReference type="EMBL" id="SMQ56131.1"/>
    </source>
</evidence>
<evidence type="ECO:0008006" key="11">
    <source>
        <dbReference type="Google" id="ProtNLM"/>
    </source>
</evidence>
<dbReference type="Proteomes" id="UP000215127">
    <property type="component" value="Chromosome 13"/>
</dbReference>
<evidence type="ECO:0000256" key="1">
    <source>
        <dbReference type="ARBA" id="ARBA00004173"/>
    </source>
</evidence>
<feature type="region of interest" description="Disordered" evidence="8">
    <location>
        <begin position="862"/>
        <end position="885"/>
    </location>
</feature>
<keyword evidence="3" id="KW-0809">Transit peptide</keyword>
<reference evidence="9 10" key="1">
    <citation type="submission" date="2016-06" db="EMBL/GenBank/DDBJ databases">
        <authorList>
            <person name="Kjaerup R.B."/>
            <person name="Dalgaard T.S."/>
            <person name="Juul-Madsen H.R."/>
        </authorList>
    </citation>
    <scope>NUCLEOTIDE SEQUENCE [LARGE SCALE GENOMIC DNA]</scope>
</reference>
<keyword evidence="10" id="KW-1185">Reference proteome</keyword>
<dbReference type="InterPro" id="IPR015324">
    <property type="entry name" value="Ribosomal_Rsm22-like"/>
</dbReference>
<keyword evidence="6" id="KW-0496">Mitochondrion</keyword>
<dbReference type="GO" id="GO:0003735">
    <property type="term" value="F:structural constituent of ribosome"/>
    <property type="evidence" value="ECO:0007669"/>
    <property type="project" value="TreeGrafter"/>
</dbReference>
<feature type="compositionally biased region" description="Low complexity" evidence="8">
    <location>
        <begin position="56"/>
        <end position="65"/>
    </location>
</feature>
<evidence type="ECO:0000256" key="3">
    <source>
        <dbReference type="ARBA" id="ARBA00022946"/>
    </source>
</evidence>
<dbReference type="AlphaFoldDB" id="A0A1X7S9P9"/>
<organism evidence="9 10">
    <name type="scientific">Zymoseptoria tritici (strain ST99CH_3D7)</name>
    <dbReference type="NCBI Taxonomy" id="1276538"/>
    <lineage>
        <taxon>Eukaryota</taxon>
        <taxon>Fungi</taxon>
        <taxon>Dikarya</taxon>
        <taxon>Ascomycota</taxon>
        <taxon>Pezizomycotina</taxon>
        <taxon>Dothideomycetes</taxon>
        <taxon>Dothideomycetidae</taxon>
        <taxon>Mycosphaerellales</taxon>
        <taxon>Mycosphaerellaceae</taxon>
        <taxon>Zymoseptoria</taxon>
    </lineage>
</organism>
<keyword evidence="4" id="KW-0408">Iron</keyword>
<sequence length="905" mass="99137">MYHLLAATTRPSCNTCRLRSLIRGLEDARRGRIASLHMASGAWRSGGGGAGKSGRARGAGSTGAEGQVGIQSRRTYMTTAVTSSPTSRVSADLSQKIPHEGASTSTRLFSTTPRPQARFTRQQEIDLVEGLFTSGQITREEWRESVFMQAGVREASGVEERVRLVREWFGGEGVPGEVLEGEEGRVYERLFGGLREVVVQDNGVDGVGGADVAGLQVLREDGREVEFEEDDVEDEVDGKRKRRWKETGNEMLARDLERTFGDEGEAYTPFSEDEVQDDVYPRDQHERVEEEDPGFVRIHPLTLANRFGSTVDIPKTTLIDPITLLISDRNKHIPEHALRIFGGPGLPYSTSTPARGRLMQQKPIALDATQGNMAEMDGDVFLATLMPGIFASVTSVLVETRKRLGTEWAEGLVRKAEEGELRILDAGGAGAGVLAVREMLRAEWERMHEGDFDGPDSPLALAEADGRVGGAGLSPPLGSATVLAGSDALRRRAAKLLDNTTFIPRLPDYLHAEEAKVKGKFDIVIAPHSLWPLREDHLRKAHVQNLWHLLNADGGVLLLIEKGVSRGFEMIAGARDMLLDRHISSPDSTERSTNIDEPGAHEYADLLMQPKETGMIIAPCTNHTACPLYTQKGMVKGRRTICSFEQRYHRPAFLQSVFGQSGKNHEDVEFSYLSVLRGQDLRQQPQPTSADIVQGEDATSLAFAGYEEVIPSASRIFPPPNGLSLPRAILPPMKRTGHVILDVCTPSGTLERWTVPRSFSKQAFRDARKSGWGDLWALGAKTRVLRNGTTAKSKATTQGKVDMEAALVKKGNARNKRSGGYGREKVPNAVKDESGGVLVQEGVVAEFGRLEDGGTRERLRGRKVKGVREKRDKKGMGNGRVKMGGEGRRVLREAELVAEGGRREG</sequence>
<proteinExistence type="predicted"/>
<keyword evidence="5" id="KW-0411">Iron-sulfur</keyword>
<dbReference type="EMBL" id="LT853704">
    <property type="protein sequence ID" value="SMQ56131.1"/>
    <property type="molecule type" value="Genomic_DNA"/>
</dbReference>
<dbReference type="GO" id="GO:0051536">
    <property type="term" value="F:iron-sulfur cluster binding"/>
    <property type="evidence" value="ECO:0007669"/>
    <property type="project" value="UniProtKB-KW"/>
</dbReference>
<dbReference type="GO" id="GO:0006412">
    <property type="term" value="P:translation"/>
    <property type="evidence" value="ECO:0007669"/>
    <property type="project" value="InterPro"/>
</dbReference>
<evidence type="ECO:0000256" key="4">
    <source>
        <dbReference type="ARBA" id="ARBA00023004"/>
    </source>
</evidence>
<comment type="function">
    <text evidence="7">Mitochondrial ribosome (mitoribosome) assembly factor. Binds at the interface of the head and body domains of the mitochondrial small ribosomal subunit (mt-SSU), occluding the mRNA channel and preventing compaction of the head domain towards the body. Probable inactive methyltransferase: retains the characteristic folding and ability to bind S-adenosyl-L-methionine, but it probably lost its methyltransferase activity.</text>
</comment>
<dbReference type="GO" id="GO:0005763">
    <property type="term" value="C:mitochondrial small ribosomal subunit"/>
    <property type="evidence" value="ECO:0007669"/>
    <property type="project" value="TreeGrafter"/>
</dbReference>
<dbReference type="STRING" id="1276538.A0A1X7S9P9"/>
<feature type="compositionally biased region" description="Basic and acidic residues" evidence="8">
    <location>
        <begin position="866"/>
        <end position="875"/>
    </location>
</feature>
<feature type="region of interest" description="Disordered" evidence="8">
    <location>
        <begin position="80"/>
        <end position="99"/>
    </location>
</feature>
<evidence type="ECO:0000256" key="7">
    <source>
        <dbReference type="ARBA" id="ARBA00045681"/>
    </source>
</evidence>
<evidence type="ECO:0000256" key="8">
    <source>
        <dbReference type="SAM" id="MobiDB-lite"/>
    </source>
</evidence>
<evidence type="ECO:0000256" key="6">
    <source>
        <dbReference type="ARBA" id="ARBA00023128"/>
    </source>
</evidence>
<keyword evidence="2" id="KW-0479">Metal-binding</keyword>